<feature type="transmembrane region" description="Helical" evidence="8">
    <location>
        <begin position="332"/>
        <end position="354"/>
    </location>
</feature>
<evidence type="ECO:0000256" key="6">
    <source>
        <dbReference type="ARBA" id="ARBA00023136"/>
    </source>
</evidence>
<dbReference type="InterPro" id="IPR003838">
    <property type="entry name" value="ABC3_permease_C"/>
</dbReference>
<feature type="compositionally biased region" description="Basic residues" evidence="7">
    <location>
        <begin position="11"/>
        <end position="21"/>
    </location>
</feature>
<gene>
    <name evidence="10" type="ORF">GKG38_14575</name>
</gene>
<keyword evidence="3" id="KW-1003">Cell membrane</keyword>
<keyword evidence="6 8" id="KW-0472">Membrane</keyword>
<evidence type="ECO:0000256" key="7">
    <source>
        <dbReference type="SAM" id="MobiDB-lite"/>
    </source>
</evidence>
<feature type="domain" description="ABC3 transporter permease C-terminal" evidence="9">
    <location>
        <begin position="283"/>
        <end position="400"/>
    </location>
</feature>
<evidence type="ECO:0000256" key="4">
    <source>
        <dbReference type="ARBA" id="ARBA00022692"/>
    </source>
</evidence>
<evidence type="ECO:0000313" key="11">
    <source>
        <dbReference type="Proteomes" id="UP000462865"/>
    </source>
</evidence>
<evidence type="ECO:0000256" key="2">
    <source>
        <dbReference type="ARBA" id="ARBA00005236"/>
    </source>
</evidence>
<dbReference type="PANTHER" id="PTHR30489">
    <property type="entry name" value="LIPOPROTEIN-RELEASING SYSTEM TRANSMEMBRANE PROTEIN LOLE"/>
    <property type="match status" value="1"/>
</dbReference>
<feature type="region of interest" description="Disordered" evidence="7">
    <location>
        <begin position="1"/>
        <end position="36"/>
    </location>
</feature>
<organism evidence="10 11">
    <name type="scientific">Gordonibacter urolithinfaciens</name>
    <dbReference type="NCBI Taxonomy" id="1335613"/>
    <lineage>
        <taxon>Bacteria</taxon>
        <taxon>Bacillati</taxon>
        <taxon>Actinomycetota</taxon>
        <taxon>Coriobacteriia</taxon>
        <taxon>Eggerthellales</taxon>
        <taxon>Eggerthellaceae</taxon>
        <taxon>Gordonibacter</taxon>
    </lineage>
</organism>
<evidence type="ECO:0000259" key="9">
    <source>
        <dbReference type="Pfam" id="PF02687"/>
    </source>
</evidence>
<evidence type="ECO:0000256" key="5">
    <source>
        <dbReference type="ARBA" id="ARBA00022989"/>
    </source>
</evidence>
<feature type="transmembrane region" description="Helical" evidence="8">
    <location>
        <begin position="374"/>
        <end position="395"/>
    </location>
</feature>
<dbReference type="EMBL" id="WKZA01000123">
    <property type="protein sequence ID" value="MSA96256.1"/>
    <property type="molecule type" value="Genomic_DNA"/>
</dbReference>
<dbReference type="GO" id="GO:0044874">
    <property type="term" value="P:lipoprotein localization to outer membrane"/>
    <property type="evidence" value="ECO:0007669"/>
    <property type="project" value="TreeGrafter"/>
</dbReference>
<reference evidence="10 11" key="1">
    <citation type="journal article" date="2019" name="Nat. Med.">
        <title>A library of human gut bacterial isolates paired with longitudinal multiomics data enables mechanistic microbiome research.</title>
        <authorList>
            <person name="Poyet M."/>
            <person name="Groussin M."/>
            <person name="Gibbons S.M."/>
            <person name="Avila-Pacheco J."/>
            <person name="Jiang X."/>
            <person name="Kearney S.M."/>
            <person name="Perrotta A.R."/>
            <person name="Berdy B."/>
            <person name="Zhao S."/>
            <person name="Lieberman T.D."/>
            <person name="Swanson P.K."/>
            <person name="Smith M."/>
            <person name="Roesemann S."/>
            <person name="Alexander J.E."/>
            <person name="Rich S.A."/>
            <person name="Livny J."/>
            <person name="Vlamakis H."/>
            <person name="Clish C."/>
            <person name="Bullock K."/>
            <person name="Deik A."/>
            <person name="Scott J."/>
            <person name="Pierce K.A."/>
            <person name="Xavier R.J."/>
            <person name="Alm E.J."/>
        </authorList>
    </citation>
    <scope>NUCLEOTIDE SEQUENCE [LARGE SCALE GENOMIC DNA]</scope>
    <source>
        <strain evidence="10 11">BIOML-A1</strain>
    </source>
</reference>
<dbReference type="Proteomes" id="UP000462865">
    <property type="component" value="Unassembled WGS sequence"/>
</dbReference>
<name>A0A7K0IEM8_9ACTN</name>
<evidence type="ECO:0000313" key="10">
    <source>
        <dbReference type="EMBL" id="MSA96256.1"/>
    </source>
</evidence>
<evidence type="ECO:0000256" key="8">
    <source>
        <dbReference type="SAM" id="Phobius"/>
    </source>
</evidence>
<accession>A0A7K0IEM8</accession>
<keyword evidence="5 8" id="KW-1133">Transmembrane helix</keyword>
<comment type="subcellular location">
    <subcellularLocation>
        <location evidence="1">Cell membrane</location>
        <topology evidence="1">Multi-pass membrane protein</topology>
    </subcellularLocation>
</comment>
<evidence type="ECO:0000256" key="3">
    <source>
        <dbReference type="ARBA" id="ARBA00022475"/>
    </source>
</evidence>
<dbReference type="PANTHER" id="PTHR30489:SF0">
    <property type="entry name" value="LIPOPROTEIN-RELEASING SYSTEM TRANSMEMBRANE PROTEIN LOLE"/>
    <property type="match status" value="1"/>
</dbReference>
<sequence>MQDAQALAHLAARRFPGRRGRRDVPQPGCPPVGRLPSRFGVGRARYRIGEAPLRGACGMRAGHVCIHRARVRHRRRARRPECGEEGFRHVDERRVGHPRLARRELRRGGAGHRRGEPHREVVEGVVRHGELRGREPLFAGLSDLSLVTGVVAGRLPIHDNEALIGGNLAKSMGLGIGDELAVDGADGEERRFVVCGLLSAMFNAGYGTILTYDGVCDLAGKGADVAETARQYVLSDPQKADEARAAIEARFGDAVDARPAGMFSDTEGMIGLIQQLFTIMGFAMAAVAATLVFLAVSLIIGRMFTVERHDLGVYRALGFTTRALRVQFALRFFLVALAGCSAGATLAALGGSWLMGQLFGLFGVSRFAIDTNPLMVGGLTLGLSMLFLIAAYVSARKVKRVDVRELVEE</sequence>
<protein>
    <submittedName>
        <fullName evidence="10">FtsX-like permease family protein</fullName>
    </submittedName>
</protein>
<dbReference type="Pfam" id="PF02687">
    <property type="entry name" value="FtsX"/>
    <property type="match status" value="1"/>
</dbReference>
<comment type="caution">
    <text evidence="10">The sequence shown here is derived from an EMBL/GenBank/DDBJ whole genome shotgun (WGS) entry which is preliminary data.</text>
</comment>
<evidence type="ECO:0000256" key="1">
    <source>
        <dbReference type="ARBA" id="ARBA00004651"/>
    </source>
</evidence>
<feature type="transmembrane region" description="Helical" evidence="8">
    <location>
        <begin position="276"/>
        <end position="300"/>
    </location>
</feature>
<dbReference type="AlphaFoldDB" id="A0A7K0IEM8"/>
<dbReference type="InterPro" id="IPR051447">
    <property type="entry name" value="Lipoprotein-release_system"/>
</dbReference>
<keyword evidence="4 8" id="KW-0812">Transmembrane</keyword>
<comment type="similarity">
    <text evidence="2">Belongs to the ABC-4 integral membrane protein family. LolC/E subfamily.</text>
</comment>
<proteinExistence type="inferred from homology"/>
<dbReference type="GO" id="GO:0098797">
    <property type="term" value="C:plasma membrane protein complex"/>
    <property type="evidence" value="ECO:0007669"/>
    <property type="project" value="TreeGrafter"/>
</dbReference>